<name>A0A5B8IID3_9VIRU</name>
<evidence type="ECO:0000313" key="1">
    <source>
        <dbReference type="EMBL" id="QDY52335.1"/>
    </source>
</evidence>
<protein>
    <submittedName>
        <fullName evidence="1">Uncharacterized protein</fullName>
    </submittedName>
</protein>
<organism evidence="1">
    <name type="scientific">Mimiviridae sp. ChoanoV1</name>
    <dbReference type="NCBI Taxonomy" id="2596887"/>
    <lineage>
        <taxon>Viruses</taxon>
        <taxon>Varidnaviria</taxon>
        <taxon>Bamfordvirae</taxon>
        <taxon>Nucleocytoviricota</taxon>
        <taxon>Megaviricetes</taxon>
        <taxon>Imitervirales</taxon>
        <taxon>Schizomimiviridae</taxon>
    </lineage>
</organism>
<dbReference type="EMBL" id="MK250090">
    <property type="protein sequence ID" value="QDY52335.1"/>
    <property type="molecule type" value="Genomic_DNA"/>
</dbReference>
<gene>
    <name evidence="1" type="ORF">6_47</name>
</gene>
<reference evidence="1" key="1">
    <citation type="submission" date="2018-11" db="EMBL/GenBank/DDBJ databases">
        <title>A distinct lineage of giant viruses engineers rhodopsin photosystems in predatory marine eukaryotes.</title>
        <authorList>
            <person name="Needham D.M."/>
            <person name="Yoshizawa S."/>
            <person name="Hosaka T."/>
            <person name="Poirier C."/>
            <person name="Choi C.-J."/>
            <person name="Hehenberger E."/>
            <person name="Irwin N.A.T."/>
            <person name="Wilken S."/>
            <person name="Yung C.-M."/>
            <person name="Bachy C."/>
            <person name="Kurihara R."/>
            <person name="Nakajima Y."/>
            <person name="Kojima K."/>
            <person name="Kimura-Someya T."/>
            <person name="Leonard G."/>
            <person name="Malmstrom R.R."/>
            <person name="Mende D."/>
            <person name="Olson D.K."/>
            <person name="Sudo Y."/>
            <person name="Sudek S."/>
            <person name="Richards T.A."/>
            <person name="DeLong E.F."/>
            <person name="Keeling P.J."/>
            <person name="Santoro A.E."/>
            <person name="Shirouzu M."/>
            <person name="Iwasaki W."/>
            <person name="Worden A.Z."/>
        </authorList>
    </citation>
    <scope>NUCLEOTIDE SEQUENCE</scope>
</reference>
<proteinExistence type="predicted"/>
<accession>A0A5B8IID3</accession>
<sequence length="51" mass="5915">MDIDALMILFSDNAVQDNLSLFFGKRNNGRFGDDENEPYPHTIFINVKSYM</sequence>